<dbReference type="GeneID" id="77937129"/>
<dbReference type="KEGG" id="vg:77937129"/>
<organism evidence="1 2">
    <name type="scientific">Pseudomonas phage vB_PaeM_PS119XW</name>
    <dbReference type="NCBI Taxonomy" id="2601632"/>
    <lineage>
        <taxon>Viruses</taxon>
        <taxon>Duplodnaviria</taxon>
        <taxon>Heunggongvirae</taxon>
        <taxon>Uroviricota</taxon>
        <taxon>Caudoviricetes</taxon>
        <taxon>Chimalliviridae</taxon>
        <taxon>Pawinskivirus</taxon>
        <taxon>Pawinskivirus PS119XW</taxon>
    </lineage>
</organism>
<reference evidence="1 2" key="1">
    <citation type="submission" date="2019-06" db="EMBL/GenBank/DDBJ databases">
        <title>A distant relative of Phikzvirus genus phages from a therapeutic phage collection.</title>
        <authorList>
            <person name="Hejnowicz M.S."/>
            <person name="Dabrowski K."/>
            <person name="Gawor J."/>
            <person name="Weber-Dabrowska B."/>
            <person name="Gromadka R."/>
            <person name="Lobocka M.B."/>
        </authorList>
    </citation>
    <scope>NUCLEOTIDE SEQUENCE [LARGE SCALE GENOMIC DNA]</scope>
</reference>
<accession>A0A5C1K7F9</accession>
<keyword evidence="2" id="KW-1185">Reference proteome</keyword>
<dbReference type="EMBL" id="MN103543">
    <property type="protein sequence ID" value="QEM42108.1"/>
    <property type="molecule type" value="Genomic_DNA"/>
</dbReference>
<protein>
    <submittedName>
        <fullName evidence="1">Uncharacterized protein</fullName>
    </submittedName>
</protein>
<proteinExistence type="predicted"/>
<dbReference type="Proteomes" id="UP000322144">
    <property type="component" value="Segment"/>
</dbReference>
<evidence type="ECO:0000313" key="1">
    <source>
        <dbReference type="EMBL" id="QEM42108.1"/>
    </source>
</evidence>
<dbReference type="RefSeq" id="YP_010661119.1">
    <property type="nucleotide sequence ID" value="NC_070882.1"/>
</dbReference>
<sequence>MTAFMPCHTEADIDLASRNKMLSELLIEEFPNTEGMSTKAAEDYLRSKVIDKFNINHPEYQAHVSYDCTTRGDFITAWVTRRLALVKLAITTEDQS</sequence>
<evidence type="ECO:0000313" key="2">
    <source>
        <dbReference type="Proteomes" id="UP000322144"/>
    </source>
</evidence>
<name>A0A5C1K7F9_9CAUD</name>